<dbReference type="InterPro" id="IPR000846">
    <property type="entry name" value="DapB_N"/>
</dbReference>
<dbReference type="HOGENOM" id="CLU_069533_0_0_2"/>
<dbReference type="Gene3D" id="3.40.50.720">
    <property type="entry name" value="NAD(P)-binding Rossmann-like Domain"/>
    <property type="match status" value="1"/>
</dbReference>
<dbReference type="STRING" id="693661.Arcve_0098"/>
<evidence type="ECO:0000256" key="10">
    <source>
        <dbReference type="HAMAP-Rule" id="MF_00559"/>
    </source>
</evidence>
<keyword evidence="7 10" id="KW-0324">Glycolysis</keyword>
<dbReference type="GO" id="GO:0050661">
    <property type="term" value="F:NADP binding"/>
    <property type="evidence" value="ECO:0007669"/>
    <property type="project" value="UniProtKB-UniRule"/>
</dbReference>
<dbReference type="PIRSF" id="PIRSF000149">
    <property type="entry name" value="GAP_DH"/>
    <property type="match status" value="1"/>
</dbReference>
<evidence type="ECO:0000256" key="6">
    <source>
        <dbReference type="ARBA" id="ARBA00023027"/>
    </source>
</evidence>
<dbReference type="UniPathway" id="UPA00109">
    <property type="reaction ID" value="UER00184"/>
</dbReference>
<dbReference type="GO" id="GO:0008839">
    <property type="term" value="F:4-hydroxy-tetrahydrodipicolinate reductase"/>
    <property type="evidence" value="ECO:0007669"/>
    <property type="project" value="InterPro"/>
</dbReference>
<comment type="subunit">
    <text evidence="3 10 12">Homotetramer.</text>
</comment>
<dbReference type="GO" id="GO:0051287">
    <property type="term" value="F:NAD binding"/>
    <property type="evidence" value="ECO:0007669"/>
    <property type="project" value="UniProtKB-UniRule"/>
</dbReference>
<evidence type="ECO:0000256" key="11">
    <source>
        <dbReference type="PIRSR" id="PIRSR000149-1"/>
    </source>
</evidence>
<feature type="binding site" evidence="10">
    <location>
        <begin position="196"/>
        <end position="197"/>
    </location>
    <ligand>
        <name>D-glyceraldehyde 3-phosphate</name>
        <dbReference type="ChEBI" id="CHEBI:59776"/>
    </ligand>
</feature>
<evidence type="ECO:0000313" key="15">
    <source>
        <dbReference type="Proteomes" id="UP000008136"/>
    </source>
</evidence>
<dbReference type="CDD" id="cd18127">
    <property type="entry name" value="GAPDH_II_C"/>
    <property type="match status" value="1"/>
</dbReference>
<feature type="domain" description="Glyceraldehyde 3-phosphate dehydrogenase NAD(P) binding" evidence="13">
    <location>
        <begin position="3"/>
        <end position="142"/>
    </location>
</feature>
<comment type="subcellular location">
    <subcellularLocation>
        <location evidence="10 12">Cytoplasm</location>
    </subcellularLocation>
</comment>
<evidence type="ECO:0000256" key="5">
    <source>
        <dbReference type="ARBA" id="ARBA00023002"/>
    </source>
</evidence>
<dbReference type="InterPro" id="IPR020830">
    <property type="entry name" value="GlycerAld_3-P_DH_AS"/>
</dbReference>
<dbReference type="NCBIfam" id="TIGR01546">
    <property type="entry name" value="GAPDH-II_archae"/>
    <property type="match status" value="1"/>
</dbReference>
<dbReference type="InterPro" id="IPR036291">
    <property type="entry name" value="NAD(P)-bd_dom_sf"/>
</dbReference>
<evidence type="ECO:0000256" key="1">
    <source>
        <dbReference type="ARBA" id="ARBA00004869"/>
    </source>
</evidence>
<reference evidence="14 15" key="1">
    <citation type="submission" date="2011-03" db="EMBL/GenBank/DDBJ databases">
        <title>The complete genome of Archaeoglobus veneficus SNP6.</title>
        <authorList>
            <consortium name="US DOE Joint Genome Institute (JGI-PGF)"/>
            <person name="Lucas S."/>
            <person name="Copeland A."/>
            <person name="Lapidus A."/>
            <person name="Bruce D."/>
            <person name="Goodwin L."/>
            <person name="Pitluck S."/>
            <person name="Kyrpides N."/>
            <person name="Mavromatis K."/>
            <person name="Pagani I."/>
            <person name="Ivanova N."/>
            <person name="Mikhailova N."/>
            <person name="Lu M."/>
            <person name="Detter J.C."/>
            <person name="Tapia R."/>
            <person name="Han C."/>
            <person name="Land M."/>
            <person name="Hauser L."/>
            <person name="Markowitz V."/>
            <person name="Cheng J.-F."/>
            <person name="Hugenholtz P."/>
            <person name="Woyke T."/>
            <person name="Wu D."/>
            <person name="Spring S."/>
            <person name="Brambilla E."/>
            <person name="Klenk H.-P."/>
            <person name="Eisen J.A."/>
        </authorList>
    </citation>
    <scope>NUCLEOTIDE SEQUENCE [LARGE SCALE GENOMIC DNA]</scope>
    <source>
        <strain>SNP6</strain>
    </source>
</reference>
<keyword evidence="6 10" id="KW-0520">NAD</keyword>
<comment type="catalytic activity">
    <reaction evidence="8 10 12">
        <text>D-glyceraldehyde 3-phosphate + phosphate + NADP(+) = (2R)-3-phospho-glyceroyl phosphate + NADPH + H(+)</text>
        <dbReference type="Rhea" id="RHEA:10296"/>
        <dbReference type="ChEBI" id="CHEBI:15378"/>
        <dbReference type="ChEBI" id="CHEBI:43474"/>
        <dbReference type="ChEBI" id="CHEBI:57604"/>
        <dbReference type="ChEBI" id="CHEBI:57783"/>
        <dbReference type="ChEBI" id="CHEBI:58349"/>
        <dbReference type="ChEBI" id="CHEBI:59776"/>
        <dbReference type="EC" id="1.2.1.59"/>
    </reaction>
</comment>
<dbReference type="Gene3D" id="3.30.360.10">
    <property type="entry name" value="Dihydrodipicolinate Reductase, domain 2"/>
    <property type="match status" value="1"/>
</dbReference>
<dbReference type="HAMAP" id="MF_00559">
    <property type="entry name" value="G3P_dehdrog_arch"/>
    <property type="match status" value="1"/>
</dbReference>
<dbReference type="GO" id="GO:0009089">
    <property type="term" value="P:lysine biosynthetic process via diaminopimelate"/>
    <property type="evidence" value="ECO:0007669"/>
    <property type="project" value="InterPro"/>
</dbReference>
<dbReference type="EMBL" id="CP002588">
    <property type="protein sequence ID" value="AEA46139.1"/>
    <property type="molecule type" value="Genomic_DNA"/>
</dbReference>
<dbReference type="Pfam" id="PF02800">
    <property type="entry name" value="Gp_dh_C"/>
    <property type="match status" value="1"/>
</dbReference>
<keyword evidence="15" id="KW-1185">Reference proteome</keyword>
<dbReference type="Proteomes" id="UP000008136">
    <property type="component" value="Chromosome"/>
</dbReference>
<dbReference type="GO" id="GO:0047100">
    <property type="term" value="F:glyceraldehyde-3-phosphate dehydrogenase (NADP+) (phosphorylating) activity"/>
    <property type="evidence" value="ECO:0007669"/>
    <property type="project" value="RHEA"/>
</dbReference>
<dbReference type="GeneID" id="10393190"/>
<evidence type="ECO:0000259" key="13">
    <source>
        <dbReference type="SMART" id="SM00846"/>
    </source>
</evidence>
<evidence type="ECO:0000256" key="4">
    <source>
        <dbReference type="ARBA" id="ARBA00022857"/>
    </source>
</evidence>
<evidence type="ECO:0000256" key="7">
    <source>
        <dbReference type="ARBA" id="ARBA00023152"/>
    </source>
</evidence>
<comment type="pathway">
    <text evidence="1 10 12">Carbohydrate degradation; glycolysis; pyruvate from D-glyceraldehyde 3-phosphate: step 1/5.</text>
</comment>
<feature type="active site" description="Nucleophile" evidence="10 11">
    <location>
        <position position="142"/>
    </location>
</feature>
<dbReference type="eggNOG" id="arCOG00493">
    <property type="taxonomic scope" value="Archaea"/>
</dbReference>
<protein>
    <recommendedName>
        <fullName evidence="10 12">Glyceraldehyde-3-phosphate dehydrogenase</fullName>
        <shortName evidence="10">GAPDH</shortName>
        <ecNumber evidence="10 12">1.2.1.59</ecNumber>
    </recommendedName>
    <alternativeName>
        <fullName evidence="10">NAD(P)-dependent glyceraldehyde-3-phosphate dehydrogenase</fullName>
    </alternativeName>
</protein>
<dbReference type="GO" id="GO:0004365">
    <property type="term" value="F:glyceraldehyde-3-phosphate dehydrogenase (NAD+) (phosphorylating) activity"/>
    <property type="evidence" value="ECO:0007669"/>
    <property type="project" value="UniProtKB-UniRule"/>
</dbReference>
<dbReference type="SMART" id="SM00846">
    <property type="entry name" value="Gp_dh_N"/>
    <property type="match status" value="1"/>
</dbReference>
<dbReference type="EC" id="1.2.1.59" evidence="10 12"/>
<dbReference type="RefSeq" id="WP_013682815.1">
    <property type="nucleotide sequence ID" value="NC_015320.1"/>
</dbReference>
<feature type="binding site" evidence="10">
    <location>
        <position position="170"/>
    </location>
    <ligand>
        <name>NAD(+)</name>
        <dbReference type="ChEBI" id="CHEBI:57540"/>
    </ligand>
</feature>
<dbReference type="OrthoDB" id="295712at2157"/>
<dbReference type="NCBIfam" id="NF003251">
    <property type="entry name" value="PRK04207.1"/>
    <property type="match status" value="1"/>
</dbReference>
<keyword evidence="4 10" id="KW-0521">NADP</keyword>
<evidence type="ECO:0000256" key="3">
    <source>
        <dbReference type="ARBA" id="ARBA00011881"/>
    </source>
</evidence>
<dbReference type="InterPro" id="IPR020828">
    <property type="entry name" value="GlycerAld_3-P_DH_NAD(P)-bd"/>
</dbReference>
<dbReference type="GO" id="GO:0005737">
    <property type="term" value="C:cytoplasm"/>
    <property type="evidence" value="ECO:0007669"/>
    <property type="project" value="UniProtKB-SubCell"/>
</dbReference>
<name>F2KN38_ARCVS</name>
<comment type="similarity">
    <text evidence="2 10 12">Belongs to the glyceraldehyde-3-phosphate dehydrogenase family.</text>
</comment>
<proteinExistence type="inferred from homology"/>
<dbReference type="KEGG" id="ave:Arcve_0098"/>
<organism evidence="14 15">
    <name type="scientific">Archaeoglobus veneficus (strain DSM 11195 / SNP6)</name>
    <dbReference type="NCBI Taxonomy" id="693661"/>
    <lineage>
        <taxon>Archaea</taxon>
        <taxon>Methanobacteriati</taxon>
        <taxon>Methanobacteriota</taxon>
        <taxon>Archaeoglobi</taxon>
        <taxon>Archaeoglobales</taxon>
        <taxon>Archaeoglobaceae</taxon>
        <taxon>Archaeoglobus</taxon>
    </lineage>
</organism>
<accession>F2KN38</accession>
<dbReference type="CDD" id="cd02278">
    <property type="entry name" value="GAPDH_II_N"/>
    <property type="match status" value="1"/>
</dbReference>
<evidence type="ECO:0000256" key="8">
    <source>
        <dbReference type="ARBA" id="ARBA00048067"/>
    </source>
</evidence>
<dbReference type="SUPFAM" id="SSF51735">
    <property type="entry name" value="NAD(P)-binding Rossmann-fold domains"/>
    <property type="match status" value="1"/>
</dbReference>
<evidence type="ECO:0000256" key="2">
    <source>
        <dbReference type="ARBA" id="ARBA00007406"/>
    </source>
</evidence>
<feature type="binding site" evidence="10">
    <location>
        <begin position="141"/>
        <end position="143"/>
    </location>
    <ligand>
        <name>D-glyceraldehyde 3-phosphate</name>
        <dbReference type="ChEBI" id="CHEBI:59776"/>
    </ligand>
</feature>
<feature type="binding site" evidence="10">
    <location>
        <position position="301"/>
    </location>
    <ligand>
        <name>NAD(+)</name>
        <dbReference type="ChEBI" id="CHEBI:57540"/>
    </ligand>
</feature>
<comment type="catalytic activity">
    <reaction evidence="9 10 12">
        <text>D-glyceraldehyde 3-phosphate + phosphate + NAD(+) = (2R)-3-phospho-glyceroyl phosphate + NADH + H(+)</text>
        <dbReference type="Rhea" id="RHEA:10300"/>
        <dbReference type="ChEBI" id="CHEBI:15378"/>
        <dbReference type="ChEBI" id="CHEBI:43474"/>
        <dbReference type="ChEBI" id="CHEBI:57540"/>
        <dbReference type="ChEBI" id="CHEBI:57604"/>
        <dbReference type="ChEBI" id="CHEBI:57945"/>
        <dbReference type="ChEBI" id="CHEBI:59776"/>
        <dbReference type="EC" id="1.2.1.59"/>
    </reaction>
</comment>
<keyword evidence="5 10" id="KW-0560">Oxidoreductase</keyword>
<gene>
    <name evidence="10" type="primary">gap</name>
    <name evidence="14" type="ordered locus">Arcve_0098</name>
</gene>
<keyword evidence="10 12" id="KW-0963">Cytoplasm</keyword>
<dbReference type="Pfam" id="PF01113">
    <property type="entry name" value="DapB_N"/>
    <property type="match status" value="1"/>
</dbReference>
<dbReference type="GO" id="GO:0006096">
    <property type="term" value="P:glycolytic process"/>
    <property type="evidence" value="ECO:0007669"/>
    <property type="project" value="UniProtKB-UniRule"/>
</dbReference>
<evidence type="ECO:0000256" key="12">
    <source>
        <dbReference type="RuleBase" id="RU003388"/>
    </source>
</evidence>
<feature type="binding site" evidence="10">
    <location>
        <begin position="12"/>
        <end position="13"/>
    </location>
    <ligand>
        <name>NAD(+)</name>
        <dbReference type="ChEBI" id="CHEBI:57540"/>
    </ligand>
</feature>
<dbReference type="InterPro" id="IPR020831">
    <property type="entry name" value="GlycerAld/Erythrose_P_DH"/>
</dbReference>
<dbReference type="SUPFAM" id="SSF55347">
    <property type="entry name" value="Glyceraldehyde-3-phosphate dehydrogenase-like, C-terminal domain"/>
    <property type="match status" value="1"/>
</dbReference>
<sequence length="340" mass="37872">MSVKVAINGYGTIGKRVADAVSCQKDMEIVGVTKTKPDFEAKLAVRRGYKLYAAIPERVEVFEKAGVPVEGTIEDLIQNADVVIDCSPGKVGAENKEKYYEKAGIKAIFQGGEKKDVAEVSFNALANYEKAVGKRYVRVVSCNTTGLTRLLYMIKQNFGIKKVRATMIRRVVDPKEDKKGLVNGIMPNPIALPSHHGPDVQTVLDVDITTVAFKVPTTIMHVHALNIELEKDAKPEDVVEVLKQEPRIMLVSSEDGFTSTAKVIEYARELRLRYDLFENVVWEDSIAIVDNELYLTQAVHQEAIVVPENIDAIRAMFELADKEESMKITNETLDIGKFQL</sequence>
<dbReference type="PROSITE" id="PS00071">
    <property type="entry name" value="GAPDH"/>
    <property type="match status" value="1"/>
</dbReference>
<dbReference type="InterPro" id="IPR006436">
    <property type="entry name" value="Glyceraldehyde-3-P_DH_2_arc"/>
</dbReference>
<evidence type="ECO:0000313" key="14">
    <source>
        <dbReference type="EMBL" id="AEA46139.1"/>
    </source>
</evidence>
<dbReference type="AlphaFoldDB" id="F2KN38"/>
<feature type="binding site" evidence="10">
    <location>
        <position position="112"/>
    </location>
    <ligand>
        <name>NAD(+)</name>
        <dbReference type="ChEBI" id="CHEBI:57540"/>
    </ligand>
</feature>
<dbReference type="InterPro" id="IPR020829">
    <property type="entry name" value="GlycerAld_3-P_DH_cat"/>
</dbReference>
<evidence type="ECO:0000256" key="9">
    <source>
        <dbReference type="ARBA" id="ARBA00048853"/>
    </source>
</evidence>